<feature type="domain" description="CCZ1/INTU/HSP4 first Longin" evidence="3">
    <location>
        <begin position="28"/>
        <end position="106"/>
    </location>
</feature>
<comment type="caution">
    <text evidence="4">The sequence shown here is derived from an EMBL/GenBank/DDBJ whole genome shotgun (WGS) entry which is preliminary data.</text>
</comment>
<feature type="region of interest" description="Disordered" evidence="2">
    <location>
        <begin position="266"/>
        <end position="309"/>
    </location>
</feature>
<dbReference type="PANTHER" id="PTHR13056">
    <property type="entry name" value="VACUOLAR FUSION PROTEIN CCZ1 HOMOLOG-RELATED"/>
    <property type="match status" value="1"/>
</dbReference>
<feature type="region of interest" description="Disordered" evidence="2">
    <location>
        <begin position="107"/>
        <end position="130"/>
    </location>
</feature>
<evidence type="ECO:0000313" key="4">
    <source>
        <dbReference type="EMBL" id="KAL0960240.1"/>
    </source>
</evidence>
<gene>
    <name evidence="4" type="ORF">HGRIS_011872</name>
</gene>
<accession>A0ABR3JXV0</accession>
<dbReference type="Proteomes" id="UP001556367">
    <property type="component" value="Unassembled WGS sequence"/>
</dbReference>
<feature type="region of interest" description="Disordered" evidence="2">
    <location>
        <begin position="449"/>
        <end position="483"/>
    </location>
</feature>
<evidence type="ECO:0000259" key="3">
    <source>
        <dbReference type="Pfam" id="PF19031"/>
    </source>
</evidence>
<protein>
    <recommendedName>
        <fullName evidence="3">CCZ1/INTU/HSP4 first Longin domain-containing protein</fullName>
    </recommendedName>
</protein>
<feature type="compositionally biased region" description="Basic and acidic residues" evidence="2">
    <location>
        <begin position="111"/>
        <end position="125"/>
    </location>
</feature>
<dbReference type="InterPro" id="IPR013176">
    <property type="entry name" value="Ccz1"/>
</dbReference>
<feature type="compositionally biased region" description="Basic and acidic residues" evidence="2">
    <location>
        <begin position="348"/>
        <end position="383"/>
    </location>
</feature>
<dbReference type="InterPro" id="IPR043987">
    <property type="entry name" value="CCZ1/INTU/HSP4_longin_1"/>
</dbReference>
<dbReference type="EMBL" id="JASNQZ010000002">
    <property type="protein sequence ID" value="KAL0960240.1"/>
    <property type="molecule type" value="Genomic_DNA"/>
</dbReference>
<evidence type="ECO:0000256" key="1">
    <source>
        <dbReference type="ARBA" id="ARBA00005352"/>
    </source>
</evidence>
<dbReference type="Pfam" id="PF19031">
    <property type="entry name" value="Intu_longin_1"/>
    <property type="match status" value="1"/>
</dbReference>
<sequence length="686" mass="75314">MTSRIPPNLLYISIYNPTLQPTGPVSDGDDDAEEQAHILFYTAKERAVSRDRMLRQIGLSKALVNFSAMFNSDEDCNNIHSLTRRIVVVSPEPDFWIHACVELAKTPKPSRTPDKGKSKHTDKGKGSAQAQVTYDYHDSSVHDLALREDMLRGYEKFKLLHGSFTSILSNLGREALELQLERFWTVWAWSWYIEGGFEFGEHLGATLHPLYQHIQPALDQFTQELSQDLDVVAIIPPCVIPSTSYADAIHPNPLLHHLLTLIKPREPPSDVPDNGPVLSLSTDDTVRPSRGQPEPGTSTPIADSSVQNPNNGAASNFLAGMNMSAMNIGVSKWTWPGYLTFGKSSNKKPPERPSIDSSFRESESSTQDEEARPGDKLPDKPDAPGDSSVRPSIEAAVNSDGNLTETINSELQKDLASNEEPGNEEPSTADVPPSDVDLTDALSEAQLSEIVSVPPSERPSSSLSASSTFVSPSDNSDAAVTPSPSSSTVFLVPSFQRTTVHLSVKELGSLATRKRTIYYLSHPKYQISLAFIGLDSTPLPDEYRLDTLAGQCMPCFQQIQDILDDEMLRSTVDLLPSATKILQGKDRHIVVTRRGFALGTPGFISRSEHLFHAQALHESDLDITEVFSRGQNPQQWHIGRRGLANGSGENGNREQSEGSAFLEVFRKEASLADVDNTLAGIIRKVI</sequence>
<organism evidence="4 5">
    <name type="scientific">Hohenbuehelia grisea</name>
    <dbReference type="NCBI Taxonomy" id="104357"/>
    <lineage>
        <taxon>Eukaryota</taxon>
        <taxon>Fungi</taxon>
        <taxon>Dikarya</taxon>
        <taxon>Basidiomycota</taxon>
        <taxon>Agaricomycotina</taxon>
        <taxon>Agaricomycetes</taxon>
        <taxon>Agaricomycetidae</taxon>
        <taxon>Agaricales</taxon>
        <taxon>Pleurotineae</taxon>
        <taxon>Pleurotaceae</taxon>
        <taxon>Hohenbuehelia</taxon>
    </lineage>
</organism>
<comment type="similarity">
    <text evidence="1">Belongs to the CCZ1 family.</text>
</comment>
<dbReference type="PANTHER" id="PTHR13056:SF0">
    <property type="entry name" value="VACUOLAR FUSION PROTEIN CCZ1 HOMOLOG-RELATED"/>
    <property type="match status" value="1"/>
</dbReference>
<keyword evidence="5" id="KW-1185">Reference proteome</keyword>
<feature type="region of interest" description="Disordered" evidence="2">
    <location>
        <begin position="341"/>
        <end position="436"/>
    </location>
</feature>
<proteinExistence type="inferred from homology"/>
<feature type="compositionally biased region" description="Polar residues" evidence="2">
    <location>
        <begin position="295"/>
        <end position="309"/>
    </location>
</feature>
<feature type="compositionally biased region" description="Polar residues" evidence="2">
    <location>
        <begin position="474"/>
        <end position="483"/>
    </location>
</feature>
<evidence type="ECO:0000313" key="5">
    <source>
        <dbReference type="Proteomes" id="UP001556367"/>
    </source>
</evidence>
<feature type="compositionally biased region" description="Low complexity" evidence="2">
    <location>
        <begin position="449"/>
        <end position="473"/>
    </location>
</feature>
<name>A0ABR3JXV0_9AGAR</name>
<evidence type="ECO:0000256" key="2">
    <source>
        <dbReference type="SAM" id="MobiDB-lite"/>
    </source>
</evidence>
<reference evidence="5" key="1">
    <citation type="submission" date="2024-06" db="EMBL/GenBank/DDBJ databases">
        <title>Multi-omics analyses provide insights into the biosynthesis of the anticancer antibiotic pleurotin in Hohenbuehelia grisea.</title>
        <authorList>
            <person name="Weaver J.A."/>
            <person name="Alberti F."/>
        </authorList>
    </citation>
    <scope>NUCLEOTIDE SEQUENCE [LARGE SCALE GENOMIC DNA]</scope>
    <source>
        <strain evidence="5">T-177</strain>
    </source>
</reference>
<feature type="compositionally biased region" description="Polar residues" evidence="2">
    <location>
        <begin position="399"/>
        <end position="410"/>
    </location>
</feature>